<dbReference type="EMBL" id="JAAVJI010000006">
    <property type="protein sequence ID" value="NJP01680.1"/>
    <property type="molecule type" value="Genomic_DNA"/>
</dbReference>
<protein>
    <submittedName>
        <fullName evidence="2">Serine/threonine protein kinase</fullName>
    </submittedName>
</protein>
<keyword evidence="2" id="KW-0808">Transferase</keyword>
<name>A0ABX0YE48_9PSED</name>
<dbReference type="Pfam" id="PF00069">
    <property type="entry name" value="Pkinase"/>
    <property type="match status" value="1"/>
</dbReference>
<dbReference type="PROSITE" id="PS50011">
    <property type="entry name" value="PROTEIN_KINASE_DOM"/>
    <property type="match status" value="1"/>
</dbReference>
<dbReference type="InterPro" id="IPR011009">
    <property type="entry name" value="Kinase-like_dom_sf"/>
</dbReference>
<dbReference type="RefSeq" id="WP_168084255.1">
    <property type="nucleotide sequence ID" value="NZ_JAAVJI010000006.1"/>
</dbReference>
<keyword evidence="2" id="KW-0418">Kinase</keyword>
<dbReference type="SUPFAM" id="SSF56112">
    <property type="entry name" value="Protein kinase-like (PK-like)"/>
    <property type="match status" value="1"/>
</dbReference>
<keyword evidence="2" id="KW-0723">Serine/threonine-protein kinase</keyword>
<dbReference type="Proteomes" id="UP000746535">
    <property type="component" value="Unassembled WGS sequence"/>
</dbReference>
<evidence type="ECO:0000259" key="1">
    <source>
        <dbReference type="PROSITE" id="PS50011"/>
    </source>
</evidence>
<evidence type="ECO:0000313" key="2">
    <source>
        <dbReference type="EMBL" id="NJP01680.1"/>
    </source>
</evidence>
<feature type="domain" description="Protein kinase" evidence="1">
    <location>
        <begin position="82"/>
        <end position="306"/>
    </location>
</feature>
<sequence length="306" mass="33768">MFNNALNSLRSTFGVERPIETNESNFAPNAARKDYLGSRDDLGSAGISGSKINAESGRSYVTQDQPSLQLLENLQVLPKYDRHGKFILGSGNNSVGISLARDRQVSDDHPQAYVAMKTLVSHEQAEREFATHQALGNDLRFVRGLDVSHVAQDGRSYIFMERMSGGDAKAHLESIFSNRKLSAAEKNSKILEAVHGYLDCLKALHDKDFKHGDIDIGNFFHDSSGNRTSIGDFGSTRPATLAQKKDEAVELGMMLNREVKSRAKHAGVDTRGLDNVIGVLYGNHPDSRVKQDPIGMLLKNWQQIQS</sequence>
<evidence type="ECO:0000313" key="3">
    <source>
        <dbReference type="Proteomes" id="UP000746535"/>
    </source>
</evidence>
<proteinExistence type="predicted"/>
<dbReference type="Gene3D" id="1.10.510.10">
    <property type="entry name" value="Transferase(Phosphotransferase) domain 1"/>
    <property type="match status" value="1"/>
</dbReference>
<gene>
    <name evidence="2" type="ORF">HBH25_12575</name>
</gene>
<organism evidence="2 3">
    <name type="scientific">Pseudomonas quercus</name>
    <dbReference type="NCBI Taxonomy" id="2722792"/>
    <lineage>
        <taxon>Bacteria</taxon>
        <taxon>Pseudomonadati</taxon>
        <taxon>Pseudomonadota</taxon>
        <taxon>Gammaproteobacteria</taxon>
        <taxon>Pseudomonadales</taxon>
        <taxon>Pseudomonadaceae</taxon>
        <taxon>Pseudomonas</taxon>
    </lineage>
</organism>
<dbReference type="GO" id="GO:0004674">
    <property type="term" value="F:protein serine/threonine kinase activity"/>
    <property type="evidence" value="ECO:0007669"/>
    <property type="project" value="UniProtKB-KW"/>
</dbReference>
<reference evidence="2 3" key="1">
    <citation type="submission" date="2020-03" db="EMBL/GenBank/DDBJ databases">
        <authorList>
            <person name="Wang L."/>
            <person name="He N."/>
            <person name="Li Y."/>
            <person name="Fang Y."/>
            <person name="Zhang F."/>
        </authorList>
    </citation>
    <scope>NUCLEOTIDE SEQUENCE [LARGE SCALE GENOMIC DNA]</scope>
    <source>
        <strain evidence="3">hsmgli-8</strain>
    </source>
</reference>
<keyword evidence="3" id="KW-1185">Reference proteome</keyword>
<dbReference type="InterPro" id="IPR000719">
    <property type="entry name" value="Prot_kinase_dom"/>
</dbReference>
<comment type="caution">
    <text evidence="2">The sequence shown here is derived from an EMBL/GenBank/DDBJ whole genome shotgun (WGS) entry which is preliminary data.</text>
</comment>
<accession>A0ABX0YE48</accession>